<name>A0ABW7H5V5_9BURK</name>
<organism evidence="2 3">
    <name type="scientific">Pelomonas candidula</name>
    <dbReference type="NCBI Taxonomy" id="3299025"/>
    <lineage>
        <taxon>Bacteria</taxon>
        <taxon>Pseudomonadati</taxon>
        <taxon>Pseudomonadota</taxon>
        <taxon>Betaproteobacteria</taxon>
        <taxon>Burkholderiales</taxon>
        <taxon>Sphaerotilaceae</taxon>
        <taxon>Roseateles</taxon>
    </lineage>
</organism>
<protein>
    <recommendedName>
        <fullName evidence="4">DUF202 domain-containing protein</fullName>
    </recommendedName>
</protein>
<accession>A0ABW7H5V5</accession>
<feature type="transmembrane region" description="Helical" evidence="1">
    <location>
        <begin position="89"/>
        <end position="109"/>
    </location>
</feature>
<keyword evidence="3" id="KW-1185">Reference proteome</keyword>
<dbReference type="EMBL" id="JBIGIC010000001">
    <property type="protein sequence ID" value="MFG6485282.1"/>
    <property type="molecule type" value="Genomic_DNA"/>
</dbReference>
<evidence type="ECO:0000313" key="3">
    <source>
        <dbReference type="Proteomes" id="UP001606134"/>
    </source>
</evidence>
<evidence type="ECO:0000256" key="1">
    <source>
        <dbReference type="SAM" id="Phobius"/>
    </source>
</evidence>
<dbReference type="Proteomes" id="UP001606134">
    <property type="component" value="Unassembled WGS sequence"/>
</dbReference>
<proteinExistence type="predicted"/>
<keyword evidence="1" id="KW-1133">Transmembrane helix</keyword>
<evidence type="ECO:0008006" key="4">
    <source>
        <dbReference type="Google" id="ProtNLM"/>
    </source>
</evidence>
<comment type="caution">
    <text evidence="2">The sequence shown here is derived from an EMBL/GenBank/DDBJ whole genome shotgun (WGS) entry which is preliminary data.</text>
</comment>
<evidence type="ECO:0000313" key="2">
    <source>
        <dbReference type="EMBL" id="MFG6485282.1"/>
    </source>
</evidence>
<keyword evidence="1" id="KW-0812">Transmembrane</keyword>
<reference evidence="2 3" key="1">
    <citation type="submission" date="2024-08" db="EMBL/GenBank/DDBJ databases">
        <authorList>
            <person name="Lu H."/>
        </authorList>
    </citation>
    <scope>NUCLEOTIDE SEQUENCE [LARGE SCALE GENOMIC DNA]</scope>
    <source>
        <strain evidence="2 3">BYS78W</strain>
    </source>
</reference>
<keyword evidence="1" id="KW-0472">Membrane</keyword>
<sequence>MSQHFNHSPIVQGGAGNFIQFVGVESGEGKPLAQCSVAELQQECRHRQRLLDEELSRMRWLLIRLQFWALTGGGATHLSSQWLGWPHGLTLALAALGVGLPLALLYGISQRGESAFAQRQRATLREIHFLLREKPSH</sequence>
<dbReference type="RefSeq" id="WP_394405788.1">
    <property type="nucleotide sequence ID" value="NZ_JBIGIC010000001.1"/>
</dbReference>
<gene>
    <name evidence="2" type="ORF">ACG04R_01290</name>
</gene>